<name>A0A9W7AI30_9STRA</name>
<dbReference type="PANTHER" id="PTHR15710">
    <property type="entry name" value="E3 UBIQUITIN-PROTEIN LIGASE PRAJA"/>
    <property type="match status" value="1"/>
</dbReference>
<accession>A0A9W7AI30</accession>
<feature type="domain" description="RING-type" evidence="6">
    <location>
        <begin position="233"/>
        <end position="284"/>
    </location>
</feature>
<evidence type="ECO:0000313" key="8">
    <source>
        <dbReference type="EMBL" id="GMH69563.1"/>
    </source>
</evidence>
<dbReference type="InterPro" id="IPR000433">
    <property type="entry name" value="Znf_ZZ"/>
</dbReference>
<gene>
    <name evidence="8" type="ORF">TrLO_g5579</name>
</gene>
<feature type="compositionally biased region" description="Basic and acidic residues" evidence="5">
    <location>
        <begin position="215"/>
        <end position="236"/>
    </location>
</feature>
<dbReference type="SUPFAM" id="SSF57850">
    <property type="entry name" value="RING/U-box"/>
    <property type="match status" value="2"/>
</dbReference>
<dbReference type="CDD" id="cd02249">
    <property type="entry name" value="ZZ"/>
    <property type="match status" value="1"/>
</dbReference>
<dbReference type="Gene3D" id="3.30.40.10">
    <property type="entry name" value="Zinc/RING finger domain, C3HC4 (zinc finger)"/>
    <property type="match status" value="1"/>
</dbReference>
<feature type="region of interest" description="Disordered" evidence="5">
    <location>
        <begin position="1"/>
        <end position="22"/>
    </location>
</feature>
<evidence type="ECO:0000256" key="2">
    <source>
        <dbReference type="ARBA" id="ARBA00022771"/>
    </source>
</evidence>
<evidence type="ECO:0000256" key="4">
    <source>
        <dbReference type="PROSITE-ProRule" id="PRU00228"/>
    </source>
</evidence>
<evidence type="ECO:0000256" key="1">
    <source>
        <dbReference type="ARBA" id="ARBA00022723"/>
    </source>
</evidence>
<dbReference type="InterPro" id="IPR043145">
    <property type="entry name" value="Znf_ZZ_sf"/>
</dbReference>
<keyword evidence="1" id="KW-0479">Metal-binding</keyword>
<dbReference type="Pfam" id="PF13639">
    <property type="entry name" value="zf-RING_2"/>
    <property type="match status" value="1"/>
</dbReference>
<organism evidence="8 9">
    <name type="scientific">Triparma laevis f. longispina</name>
    <dbReference type="NCBI Taxonomy" id="1714387"/>
    <lineage>
        <taxon>Eukaryota</taxon>
        <taxon>Sar</taxon>
        <taxon>Stramenopiles</taxon>
        <taxon>Ochrophyta</taxon>
        <taxon>Bolidophyceae</taxon>
        <taxon>Parmales</taxon>
        <taxon>Triparmaceae</taxon>
        <taxon>Triparma</taxon>
    </lineage>
</organism>
<dbReference type="EMBL" id="BRXW01000608">
    <property type="protein sequence ID" value="GMH69563.1"/>
    <property type="molecule type" value="Genomic_DNA"/>
</dbReference>
<dbReference type="PANTHER" id="PTHR15710:SF243">
    <property type="entry name" value="E3 UBIQUITIN-PROTEIN LIGASE PRAJA-2 ISOFORM X1"/>
    <property type="match status" value="1"/>
</dbReference>
<reference evidence="9" key="1">
    <citation type="journal article" date="2023" name="Commun. Biol.">
        <title>Genome analysis of Parmales, the sister group of diatoms, reveals the evolutionary specialization of diatoms from phago-mixotrophs to photoautotrophs.</title>
        <authorList>
            <person name="Ban H."/>
            <person name="Sato S."/>
            <person name="Yoshikawa S."/>
            <person name="Yamada K."/>
            <person name="Nakamura Y."/>
            <person name="Ichinomiya M."/>
            <person name="Sato N."/>
            <person name="Blanc-Mathieu R."/>
            <person name="Endo H."/>
            <person name="Kuwata A."/>
            <person name="Ogata H."/>
        </authorList>
    </citation>
    <scope>NUCLEOTIDE SEQUENCE [LARGE SCALE GENOMIC DNA]</scope>
    <source>
        <strain evidence="9">NIES 3700</strain>
    </source>
</reference>
<dbReference type="PROSITE" id="PS50089">
    <property type="entry name" value="ZF_RING_2"/>
    <property type="match status" value="1"/>
</dbReference>
<evidence type="ECO:0000313" key="9">
    <source>
        <dbReference type="Proteomes" id="UP001165122"/>
    </source>
</evidence>
<dbReference type="GO" id="GO:0008270">
    <property type="term" value="F:zinc ion binding"/>
    <property type="evidence" value="ECO:0007669"/>
    <property type="project" value="UniProtKB-KW"/>
</dbReference>
<dbReference type="Pfam" id="PF00569">
    <property type="entry name" value="ZZ"/>
    <property type="match status" value="1"/>
</dbReference>
<dbReference type="SMART" id="SM00291">
    <property type="entry name" value="ZnF_ZZ"/>
    <property type="match status" value="1"/>
</dbReference>
<comment type="caution">
    <text evidence="8">The sequence shown here is derived from an EMBL/GenBank/DDBJ whole genome shotgun (WGS) entry which is preliminary data.</text>
</comment>
<keyword evidence="9" id="KW-1185">Reference proteome</keyword>
<proteinExistence type="predicted"/>
<feature type="region of interest" description="Disordered" evidence="5">
    <location>
        <begin position="202"/>
        <end position="248"/>
    </location>
</feature>
<feature type="compositionally biased region" description="Low complexity" evidence="5">
    <location>
        <begin position="1"/>
        <end position="12"/>
    </location>
</feature>
<evidence type="ECO:0000256" key="5">
    <source>
        <dbReference type="SAM" id="MobiDB-lite"/>
    </source>
</evidence>
<sequence length="394" mass="43367">MGAAGSALSSSGHDVSPFHDHFGGARGGAGPMWIGRATQSYRMVHPGVSCDGCGESPLVGVRHKCTACHNYDLCQSCHNNSSDHHDLTHSFTEVQSSATRGLMPQGGRGAGERGVGSVSELQMLLTHMELQMVTLLIDQQQRSLQHALRASMEQRKNLMKPATEDVVKMLEKRILMPEERDDASGDNCCAVCLGEWSEPPEFENVVSPKKKPTSKKVDREEEEKDNKDEEGKVCEKEEGDDEDDSNLPPAPFPYEVMCMPCGHFFHEVCLINWLERQNTCPVCRHEVNAQDPFEAADDVDAEVSNEEGMTVTRSAPRFMVGDREEGTRMGGGRMHVIGRMTAGDSMNPGVEHRREPTLGNLVTSINSLMVEAQTARQRRELALEGAGGDYIQEN</sequence>
<dbReference type="GO" id="GO:0061630">
    <property type="term" value="F:ubiquitin protein ligase activity"/>
    <property type="evidence" value="ECO:0007669"/>
    <property type="project" value="TreeGrafter"/>
</dbReference>
<dbReference type="GO" id="GO:0016567">
    <property type="term" value="P:protein ubiquitination"/>
    <property type="evidence" value="ECO:0007669"/>
    <property type="project" value="TreeGrafter"/>
</dbReference>
<dbReference type="SMART" id="SM00184">
    <property type="entry name" value="RING"/>
    <property type="match status" value="1"/>
</dbReference>
<keyword evidence="2 4" id="KW-0863">Zinc-finger</keyword>
<dbReference type="Gene3D" id="3.30.60.90">
    <property type="match status" value="1"/>
</dbReference>
<dbReference type="InterPro" id="IPR001841">
    <property type="entry name" value="Znf_RING"/>
</dbReference>
<evidence type="ECO:0000259" key="6">
    <source>
        <dbReference type="PROSITE" id="PS50089"/>
    </source>
</evidence>
<dbReference type="InterPro" id="IPR013083">
    <property type="entry name" value="Znf_RING/FYVE/PHD"/>
</dbReference>
<dbReference type="PROSITE" id="PS50135">
    <property type="entry name" value="ZF_ZZ_2"/>
    <property type="match status" value="1"/>
</dbReference>
<evidence type="ECO:0000256" key="3">
    <source>
        <dbReference type="ARBA" id="ARBA00022833"/>
    </source>
</evidence>
<dbReference type="Proteomes" id="UP001165122">
    <property type="component" value="Unassembled WGS sequence"/>
</dbReference>
<dbReference type="OrthoDB" id="21204at2759"/>
<evidence type="ECO:0000259" key="7">
    <source>
        <dbReference type="PROSITE" id="PS50135"/>
    </source>
</evidence>
<feature type="domain" description="ZZ-type" evidence="7">
    <location>
        <begin position="45"/>
        <end position="99"/>
    </location>
</feature>
<dbReference type="GO" id="GO:0005737">
    <property type="term" value="C:cytoplasm"/>
    <property type="evidence" value="ECO:0007669"/>
    <property type="project" value="TreeGrafter"/>
</dbReference>
<keyword evidence="3" id="KW-0862">Zinc</keyword>
<protein>
    <recommendedName>
        <fullName evidence="10">RING-type domain-containing protein</fullName>
    </recommendedName>
</protein>
<evidence type="ECO:0008006" key="10">
    <source>
        <dbReference type="Google" id="ProtNLM"/>
    </source>
</evidence>
<dbReference type="AlphaFoldDB" id="A0A9W7AI30"/>